<protein>
    <submittedName>
        <fullName evidence="3">AAA family ATPase</fullName>
    </submittedName>
</protein>
<sequence>MLVFDFAGVLFMQAYRPRLVDAELQFRLEAKGAVLVEGSKWCGKTTTALQQAGSVLRVDDSAQLDQYRSLAQLNPARLLQGQTPRLLDEWQVLPQLWDAARREVDQRGETGQFIFTGSAVPPDTSQIVHSGTGRFAWLRMPPCDPSILSQQP</sequence>
<name>A0A2X1RY64_9ACTO</name>
<gene>
    <name evidence="2" type="ORF">HHJ74_05835</name>
    <name evidence="3" type="ORF">HHJ77_03185</name>
</gene>
<dbReference type="PANTHER" id="PTHR43566">
    <property type="entry name" value="CONSERVED PROTEIN"/>
    <property type="match status" value="1"/>
</dbReference>
<evidence type="ECO:0000313" key="3">
    <source>
        <dbReference type="EMBL" id="NMX02963.1"/>
    </source>
</evidence>
<dbReference type="EMBL" id="JABCUV010000005">
    <property type="protein sequence ID" value="NMW93217.1"/>
    <property type="molecule type" value="Genomic_DNA"/>
</dbReference>
<evidence type="ECO:0000313" key="5">
    <source>
        <dbReference type="Proteomes" id="UP000582487"/>
    </source>
</evidence>
<evidence type="ECO:0000313" key="4">
    <source>
        <dbReference type="Proteomes" id="UP000575397"/>
    </source>
</evidence>
<accession>A0A2X1RY64</accession>
<dbReference type="PANTHER" id="PTHR43566:SF2">
    <property type="entry name" value="DUF4143 DOMAIN-CONTAINING PROTEIN"/>
    <property type="match status" value="1"/>
</dbReference>
<dbReference type="OrthoDB" id="128089at2"/>
<feature type="domain" description="AAA" evidence="1">
    <location>
        <begin position="32"/>
        <end position="143"/>
    </location>
</feature>
<dbReference type="EMBL" id="JABCUS010000005">
    <property type="protein sequence ID" value="NMX02963.1"/>
    <property type="molecule type" value="Genomic_DNA"/>
</dbReference>
<dbReference type="RefSeq" id="WP_004013662.1">
    <property type="nucleotide sequence ID" value="NZ_JABCUO010000008.1"/>
</dbReference>
<dbReference type="AlphaFoldDB" id="A0A2X1RY64"/>
<evidence type="ECO:0000259" key="1">
    <source>
        <dbReference type="Pfam" id="PF13173"/>
    </source>
</evidence>
<dbReference type="Proteomes" id="UP000582487">
    <property type="component" value="Unassembled WGS sequence"/>
</dbReference>
<dbReference type="Pfam" id="PF13173">
    <property type="entry name" value="AAA_14"/>
    <property type="match status" value="1"/>
</dbReference>
<dbReference type="InterPro" id="IPR041682">
    <property type="entry name" value="AAA_14"/>
</dbReference>
<evidence type="ECO:0000313" key="2">
    <source>
        <dbReference type="EMBL" id="NMW93217.1"/>
    </source>
</evidence>
<dbReference type="Proteomes" id="UP000575397">
    <property type="component" value="Unassembled WGS sequence"/>
</dbReference>
<organism evidence="3 4">
    <name type="scientific">Mobiluncus mulieris</name>
    <dbReference type="NCBI Taxonomy" id="2052"/>
    <lineage>
        <taxon>Bacteria</taxon>
        <taxon>Bacillati</taxon>
        <taxon>Actinomycetota</taxon>
        <taxon>Actinomycetes</taxon>
        <taxon>Actinomycetales</taxon>
        <taxon>Actinomycetaceae</taxon>
        <taxon>Mobiluncus</taxon>
    </lineage>
</organism>
<reference evidence="4 5" key="1">
    <citation type="submission" date="2020-04" db="EMBL/GenBank/DDBJ databases">
        <title>Antimicrobial susceptibility and clonality of vaginal-derived multi-drug resistant Mobiluncus isolates in China.</title>
        <authorList>
            <person name="Zhang X."/>
        </authorList>
    </citation>
    <scope>NUCLEOTIDE SEQUENCE [LARGE SCALE GENOMIC DNA]</scope>
    <source>
        <strain evidence="3 4">12</strain>
        <strain evidence="2 5">7</strain>
    </source>
</reference>
<comment type="caution">
    <text evidence="3">The sequence shown here is derived from an EMBL/GenBank/DDBJ whole genome shotgun (WGS) entry which is preliminary data.</text>
</comment>
<proteinExistence type="predicted"/>